<dbReference type="SUPFAM" id="SSF51621">
    <property type="entry name" value="Phosphoenolpyruvate/pyruvate domain"/>
    <property type="match status" value="1"/>
</dbReference>
<gene>
    <name evidence="1" type="ORF">AC579_7284</name>
</gene>
<dbReference type="STRING" id="113226.A0A139GVS3"/>
<name>A0A139GVS3_9PEZI</name>
<accession>A0A139GVS3</accession>
<dbReference type="OrthoDB" id="429143at2759"/>
<evidence type="ECO:0000313" key="1">
    <source>
        <dbReference type="EMBL" id="KXS94279.1"/>
    </source>
</evidence>
<proteinExistence type="predicted"/>
<protein>
    <submittedName>
        <fullName evidence="1">Uncharacterized protein</fullName>
    </submittedName>
</protein>
<comment type="caution">
    <text evidence="1">The sequence shown here is derived from an EMBL/GenBank/DDBJ whole genome shotgun (WGS) entry which is preliminary data.</text>
</comment>
<dbReference type="Gene3D" id="3.20.20.60">
    <property type="entry name" value="Phosphoenolpyruvate-binding domains"/>
    <property type="match status" value="1"/>
</dbReference>
<dbReference type="GO" id="GO:0003824">
    <property type="term" value="F:catalytic activity"/>
    <property type="evidence" value="ECO:0007669"/>
    <property type="project" value="InterPro"/>
</dbReference>
<dbReference type="InterPro" id="IPR040442">
    <property type="entry name" value="Pyrv_kinase-like_dom_sf"/>
</dbReference>
<dbReference type="InterPro" id="IPR015813">
    <property type="entry name" value="Pyrv/PenolPyrv_kinase-like_dom"/>
</dbReference>
<dbReference type="Pfam" id="PF13714">
    <property type="entry name" value="PEP_mutase"/>
    <property type="match status" value="1"/>
</dbReference>
<sequence>MQQQPSYAIAATSGFTDAGLTLEANLAGVRRVSTIVDKAGLPLTADMQDGYEDIAANIKKAIEAGAVGHSHFCCAVTEARRGFVLM</sequence>
<reference evidence="1 2" key="1">
    <citation type="submission" date="2015-07" db="EMBL/GenBank/DDBJ databases">
        <title>Comparative genomics of the Sigatoka disease complex on banana suggests a link between parallel evolutionary changes in Pseudocercospora fijiensis and Pseudocercospora eumusae and increased virulence on the banana host.</title>
        <authorList>
            <person name="Chang T.-C."/>
            <person name="Salvucci A."/>
            <person name="Crous P.W."/>
            <person name="Stergiopoulos I."/>
        </authorList>
    </citation>
    <scope>NUCLEOTIDE SEQUENCE [LARGE SCALE GENOMIC DNA]</scope>
    <source>
        <strain evidence="1 2">CBS 116634</strain>
    </source>
</reference>
<dbReference type="EMBL" id="LFZO01000995">
    <property type="protein sequence ID" value="KXS94279.1"/>
    <property type="molecule type" value="Genomic_DNA"/>
</dbReference>
<keyword evidence="2" id="KW-1185">Reference proteome</keyword>
<dbReference type="Proteomes" id="UP000073492">
    <property type="component" value="Unassembled WGS sequence"/>
</dbReference>
<dbReference type="AlphaFoldDB" id="A0A139GVS3"/>
<evidence type="ECO:0000313" key="2">
    <source>
        <dbReference type="Proteomes" id="UP000073492"/>
    </source>
</evidence>
<organism evidence="1 2">
    <name type="scientific">Pseudocercospora musae</name>
    <dbReference type="NCBI Taxonomy" id="113226"/>
    <lineage>
        <taxon>Eukaryota</taxon>
        <taxon>Fungi</taxon>
        <taxon>Dikarya</taxon>
        <taxon>Ascomycota</taxon>
        <taxon>Pezizomycotina</taxon>
        <taxon>Dothideomycetes</taxon>
        <taxon>Dothideomycetidae</taxon>
        <taxon>Mycosphaerellales</taxon>
        <taxon>Mycosphaerellaceae</taxon>
        <taxon>Pseudocercospora</taxon>
    </lineage>
</organism>